<evidence type="ECO:0000313" key="1">
    <source>
        <dbReference type="EMBL" id="NOG32680.1"/>
    </source>
</evidence>
<dbReference type="Proteomes" id="UP000588806">
    <property type="component" value="Unassembled WGS sequence"/>
</dbReference>
<keyword evidence="2" id="KW-1185">Reference proteome</keyword>
<sequence>MSPYALDNLSLRDASSTLMRVESILADAFRPEGLDADTLFNWTVRDSAEAILAAGDVGHLTRADEVNVTNNQISLDQFKDLNELANFERDAEAVGYTLNEAFGATAGFETVAEDSLLDNYAIVSGSTLSNAITVAQANTMLDVVDGAINNPLETLEWDIDDSPQTLVDNLTTPEVSQAQTVTLNETETFIVFENYQDLLDVLGAVEEGGSFALGGTRVRYTMKEAVESDGLVDNYEIVPDVPYQPGSIDIATASDTLEQAEEILEGAYTPTIERLDSLFDWTVLDSAEAILAAGDVAHLTRADELNVTNDQITLDQFTELEALANYVRSGEAVEYSLDGNPAIGSAPESFTDFTTGTPPEGRDQLFIELADTELPQLRGYDTTDWENTNFAQYTDESEALGVDVAFAVFTTAEFTGADTGWLNDLGLEDGEVTYLLAGNGETLTIDDDAQLYRVEGGRSPLPMRSYWQISRMSRWITSMRRTG</sequence>
<name>A0A7Y3TZQ2_9GAMM</name>
<dbReference type="EMBL" id="JABFHI010000007">
    <property type="protein sequence ID" value="NOG32680.1"/>
    <property type="molecule type" value="Genomic_DNA"/>
</dbReference>
<accession>A0A7Y3TZQ2</accession>
<gene>
    <name evidence="1" type="ORF">HLB35_14595</name>
</gene>
<reference evidence="1 2" key="2">
    <citation type="submission" date="2020-06" db="EMBL/GenBank/DDBJ databases">
        <title>Halomonas songnenensis sp. nov., a moderately halophilic bacterium isolated from saline and alkaline soils.</title>
        <authorList>
            <person name="Jiang J."/>
            <person name="Pan Y."/>
        </authorList>
    </citation>
    <scope>NUCLEOTIDE SEQUENCE [LARGE SCALE GENOMIC DNA]</scope>
    <source>
        <strain evidence="1 2">TBZ9</strain>
    </source>
</reference>
<evidence type="ECO:0000313" key="2">
    <source>
        <dbReference type="Proteomes" id="UP000588806"/>
    </source>
</evidence>
<reference evidence="1 2" key="1">
    <citation type="submission" date="2020-05" db="EMBL/GenBank/DDBJ databases">
        <authorList>
            <person name="Ruan W."/>
            <person name="Jeon C.O."/>
            <person name="Chun B.H."/>
        </authorList>
    </citation>
    <scope>NUCLEOTIDE SEQUENCE [LARGE SCALE GENOMIC DNA]</scope>
    <source>
        <strain evidence="1 2">TBZ9</strain>
    </source>
</reference>
<protein>
    <submittedName>
        <fullName evidence="1">Uncharacterized protein</fullName>
    </submittedName>
</protein>
<dbReference type="RefSeq" id="WP_171703140.1">
    <property type="nucleotide sequence ID" value="NZ_JABFHI010000007.1"/>
</dbReference>
<dbReference type="AlphaFoldDB" id="A0A7Y3TZQ2"/>
<proteinExistence type="predicted"/>
<comment type="caution">
    <text evidence="1">The sequence shown here is derived from an EMBL/GenBank/DDBJ whole genome shotgun (WGS) entry which is preliminary data.</text>
</comment>
<organism evidence="1 2">
    <name type="scientific">Vreelandella azerica</name>
    <dbReference type="NCBI Taxonomy" id="2732867"/>
    <lineage>
        <taxon>Bacteria</taxon>
        <taxon>Pseudomonadati</taxon>
        <taxon>Pseudomonadota</taxon>
        <taxon>Gammaproteobacteria</taxon>
        <taxon>Oceanospirillales</taxon>
        <taxon>Halomonadaceae</taxon>
        <taxon>Vreelandella</taxon>
    </lineage>
</organism>